<dbReference type="InterPro" id="IPR029069">
    <property type="entry name" value="HotDog_dom_sf"/>
</dbReference>
<proteinExistence type="inferred from homology"/>
<accession>A0A5S9N8F1</accession>
<reference evidence="4 5" key="1">
    <citation type="submission" date="2019-12" db="EMBL/GenBank/DDBJ databases">
        <authorList>
            <person name="Reyes-Prieto M."/>
        </authorList>
    </citation>
    <scope>NUCLEOTIDE SEQUENCE [LARGE SCALE GENOMIC DNA]</scope>
    <source>
        <strain evidence="4">HF14-78462</strain>
    </source>
</reference>
<dbReference type="AlphaFoldDB" id="A0A5S9N8F1"/>
<organism evidence="4 5">
    <name type="scientific">Starkeya nomas</name>
    <dbReference type="NCBI Taxonomy" id="2666134"/>
    <lineage>
        <taxon>Bacteria</taxon>
        <taxon>Pseudomonadati</taxon>
        <taxon>Pseudomonadota</taxon>
        <taxon>Alphaproteobacteria</taxon>
        <taxon>Hyphomicrobiales</taxon>
        <taxon>Xanthobacteraceae</taxon>
        <taxon>Starkeya</taxon>
    </lineage>
</organism>
<evidence type="ECO:0000313" key="5">
    <source>
        <dbReference type="Proteomes" id="UP000433050"/>
    </source>
</evidence>
<dbReference type="InterPro" id="IPR006683">
    <property type="entry name" value="Thioestr_dom"/>
</dbReference>
<evidence type="ECO:0000313" key="4">
    <source>
        <dbReference type="EMBL" id="CAA0086290.1"/>
    </source>
</evidence>
<dbReference type="InterPro" id="IPR039298">
    <property type="entry name" value="ACOT13"/>
</dbReference>
<keyword evidence="5" id="KW-1185">Reference proteome</keyword>
<dbReference type="PANTHER" id="PTHR21660:SF1">
    <property type="entry name" value="ACYL-COENZYME A THIOESTERASE 13"/>
    <property type="match status" value="1"/>
</dbReference>
<evidence type="ECO:0000256" key="2">
    <source>
        <dbReference type="ARBA" id="ARBA00022801"/>
    </source>
</evidence>
<dbReference type="Gene3D" id="3.10.129.10">
    <property type="entry name" value="Hotdog Thioesterase"/>
    <property type="match status" value="1"/>
</dbReference>
<dbReference type="InterPro" id="IPR003736">
    <property type="entry name" value="PAAI_dom"/>
</dbReference>
<dbReference type="PANTHER" id="PTHR21660">
    <property type="entry name" value="THIOESTERASE SUPERFAMILY MEMBER-RELATED"/>
    <property type="match status" value="1"/>
</dbReference>
<comment type="similarity">
    <text evidence="1">Belongs to the thioesterase PaaI family.</text>
</comment>
<dbReference type="GO" id="GO:0047617">
    <property type="term" value="F:fatty acyl-CoA hydrolase activity"/>
    <property type="evidence" value="ECO:0007669"/>
    <property type="project" value="InterPro"/>
</dbReference>
<evidence type="ECO:0000256" key="1">
    <source>
        <dbReference type="ARBA" id="ARBA00008324"/>
    </source>
</evidence>
<dbReference type="CDD" id="cd03443">
    <property type="entry name" value="PaaI_thioesterase"/>
    <property type="match status" value="1"/>
</dbReference>
<dbReference type="RefSeq" id="WP_144341881.1">
    <property type="nucleotide sequence ID" value="NZ_CACSAS010000001.1"/>
</dbReference>
<sequence>MSSAPSPEKLLNDAIDSSPFIKFSGLKVVSIDVEAGEVVVTMPSRPEFLRAGDDDMFHGGPIASLIDTAGDFAIAIGVGGVVPTINFRVDYLRPARGAELKAVAKVRKAGRTVGLADVDVYDAAGRLCAVGRGCYSGVKG</sequence>
<feature type="domain" description="Thioesterase" evidence="3">
    <location>
        <begin position="57"/>
        <end position="129"/>
    </location>
</feature>
<dbReference type="SUPFAM" id="SSF54637">
    <property type="entry name" value="Thioesterase/thiol ester dehydrase-isomerase"/>
    <property type="match status" value="1"/>
</dbReference>
<dbReference type="Pfam" id="PF03061">
    <property type="entry name" value="4HBT"/>
    <property type="match status" value="1"/>
</dbReference>
<evidence type="ECO:0000259" key="3">
    <source>
        <dbReference type="Pfam" id="PF03061"/>
    </source>
</evidence>
<name>A0A5S9N8F1_9HYPH</name>
<dbReference type="NCBIfam" id="TIGR00369">
    <property type="entry name" value="unchar_dom_1"/>
    <property type="match status" value="1"/>
</dbReference>
<dbReference type="Proteomes" id="UP000433050">
    <property type="component" value="Unassembled WGS sequence"/>
</dbReference>
<gene>
    <name evidence="4" type="ORF">STARVERO_00181</name>
</gene>
<keyword evidence="2" id="KW-0378">Hydrolase</keyword>
<protein>
    <recommendedName>
        <fullName evidence="3">Thioesterase domain-containing protein</fullName>
    </recommendedName>
</protein>
<dbReference type="EMBL" id="CACSAS010000001">
    <property type="protein sequence ID" value="CAA0086290.1"/>
    <property type="molecule type" value="Genomic_DNA"/>
</dbReference>